<accession>A0ACC1PRL6</accession>
<dbReference type="Proteomes" id="UP001143856">
    <property type="component" value="Unassembled WGS sequence"/>
</dbReference>
<name>A0ACC1PRL6_9PEZI</name>
<keyword evidence="2" id="KW-1185">Reference proteome</keyword>
<comment type="caution">
    <text evidence="1">The sequence shown here is derived from an EMBL/GenBank/DDBJ whole genome shotgun (WGS) entry which is preliminary data.</text>
</comment>
<protein>
    <submittedName>
        <fullName evidence="1">Uncharacterized protein</fullName>
    </submittedName>
</protein>
<organism evidence="1 2">
    <name type="scientific">Xylaria curta</name>
    <dbReference type="NCBI Taxonomy" id="42375"/>
    <lineage>
        <taxon>Eukaryota</taxon>
        <taxon>Fungi</taxon>
        <taxon>Dikarya</taxon>
        <taxon>Ascomycota</taxon>
        <taxon>Pezizomycotina</taxon>
        <taxon>Sordariomycetes</taxon>
        <taxon>Xylariomycetidae</taxon>
        <taxon>Xylariales</taxon>
        <taxon>Xylariaceae</taxon>
        <taxon>Xylaria</taxon>
    </lineage>
</organism>
<proteinExistence type="predicted"/>
<sequence>MLRRSGVVNLSGIAGIMKYPLAFHFIPLLLSFLWIRAAYASSDRRLWSAVGLWIVYHYPWLVKLWFYARYKEVVPAKNGTLTSKDVTAIIPTVYEESTYKRDGPGLSDIGECILTCILTQPARIIIVTDTNDNSLIIKEIVSKVTDGLNNRQLSVPIEVVSAGIADKRSQLVTGIRLVKTSLVWLLDDHVFLRPGFLHGVMCVFEDVRVGLCGTRKIVRRQVPKSNATWEEYWEVFLSAMGTIYIDEQNFDVQATSTADGGVFCVSGRSAIIRSSIVQHPEFISGYLGETCLGEPLGPGDDNFVTYWVKQHNYEIKTQCTEETTVETVLGRPEKFIGQCLRWMRTRWRSSIIALLMPEVWLRHPWTVWTTFIPSLYDISAFQDFGLAYLVLTSKFCLESGNRQTLLFGLGLWIYFSKIIKCIGHFRSHSRCPPQLFTLLIYPGWVYFLSALKLYALFTCYDTSWTGRKFSNQGSDTVGFAFDVDGVLSKGDEAIQGAGKTIRTLQQRKIPFILLTNGGGRAEKEQAATISKRLGLEKELRESQLVQSHTPFRDLVTIYGGNNVLVVGGHDGSVKDIVMSYGFKNVFTLSEIYNSDPDIHPFDKLTGEKHRAIAAKTETPKGMTPHKIDTILVVSYPHDFGLALQVSVDVLKYGGTGATSPNNRRSQIKLFFSHSDLEWKTQHANPRLAQGAFKTALSALWKDLSGNELKYSTYGKPTRETFQYGEAILLKHNESLNEENRTNFRIKTVYMIGDNPESDIKGANGYKSRAGIDWKSVLVETGLYVPGSRPPSKPTYHALNVQDAVELALKEEEAK</sequence>
<reference evidence="1" key="1">
    <citation type="submission" date="2022-10" db="EMBL/GenBank/DDBJ databases">
        <title>Genome Sequence of Xylaria curta.</title>
        <authorList>
            <person name="Buettner E."/>
        </authorList>
    </citation>
    <scope>NUCLEOTIDE SEQUENCE</scope>
    <source>
        <strain evidence="1">Babe10</strain>
    </source>
</reference>
<dbReference type="EMBL" id="JAPDGR010000047">
    <property type="protein sequence ID" value="KAJ2997769.1"/>
    <property type="molecule type" value="Genomic_DNA"/>
</dbReference>
<gene>
    <name evidence="1" type="ORF">NUW58_g545</name>
</gene>
<evidence type="ECO:0000313" key="1">
    <source>
        <dbReference type="EMBL" id="KAJ2997769.1"/>
    </source>
</evidence>
<evidence type="ECO:0000313" key="2">
    <source>
        <dbReference type="Proteomes" id="UP001143856"/>
    </source>
</evidence>